<accession>A0A5B2TJM0</accession>
<evidence type="ECO:0000313" key="2">
    <source>
        <dbReference type="Proteomes" id="UP000322110"/>
    </source>
</evidence>
<dbReference type="Proteomes" id="UP000322110">
    <property type="component" value="Unassembled WGS sequence"/>
</dbReference>
<organism evidence="1 2">
    <name type="scientific">Teichococcus oryzae</name>
    <dbReference type="NCBI Taxonomy" id="1608942"/>
    <lineage>
        <taxon>Bacteria</taxon>
        <taxon>Pseudomonadati</taxon>
        <taxon>Pseudomonadota</taxon>
        <taxon>Alphaproteobacteria</taxon>
        <taxon>Acetobacterales</taxon>
        <taxon>Roseomonadaceae</taxon>
        <taxon>Roseomonas</taxon>
    </lineage>
</organism>
<dbReference type="InterPro" id="IPR013078">
    <property type="entry name" value="His_Pase_superF_clade-1"/>
</dbReference>
<protein>
    <submittedName>
        <fullName evidence="1">Histidine phosphatase family protein</fullName>
    </submittedName>
</protein>
<evidence type="ECO:0000313" key="1">
    <source>
        <dbReference type="EMBL" id="KAA2214185.1"/>
    </source>
</evidence>
<dbReference type="AlphaFoldDB" id="A0A5B2TJM0"/>
<comment type="caution">
    <text evidence="1">The sequence shown here is derived from an EMBL/GenBank/DDBJ whole genome shotgun (WGS) entry which is preliminary data.</text>
</comment>
<gene>
    <name evidence="1" type="ORF">F0Q34_00155</name>
</gene>
<dbReference type="InterPro" id="IPR029033">
    <property type="entry name" value="His_PPase_superfam"/>
</dbReference>
<dbReference type="OrthoDB" id="34197at2"/>
<dbReference type="Gene3D" id="3.40.50.1240">
    <property type="entry name" value="Phosphoglycerate mutase-like"/>
    <property type="match status" value="1"/>
</dbReference>
<dbReference type="RefSeq" id="WP_149810124.1">
    <property type="nucleotide sequence ID" value="NZ_VUKA01000001.1"/>
</dbReference>
<reference evidence="1 2" key="1">
    <citation type="journal article" date="2015" name="Int. J. Syst. Evol. Microbiol.">
        <title>Roseomonas oryzae sp. nov., isolated from paddy rhizosphere soil.</title>
        <authorList>
            <person name="Ramaprasad E.V."/>
            <person name="Sasikala Ch."/>
            <person name="Ramana Ch.V."/>
        </authorList>
    </citation>
    <scope>NUCLEOTIDE SEQUENCE [LARGE SCALE GENOMIC DNA]</scope>
    <source>
        <strain evidence="1 2">KCTC 42542</strain>
    </source>
</reference>
<keyword evidence="2" id="KW-1185">Reference proteome</keyword>
<dbReference type="EMBL" id="VUKA01000001">
    <property type="protein sequence ID" value="KAA2214185.1"/>
    <property type="molecule type" value="Genomic_DNA"/>
</dbReference>
<dbReference type="Pfam" id="PF00300">
    <property type="entry name" value="His_Phos_1"/>
    <property type="match status" value="1"/>
</dbReference>
<sequence length="205" mass="22044">MSRAILLTHPEVAIDPAIPVPDWTLSETGFNRMRAVLDRPWIGGIRHIASSAERKARDAAGVVAAHLGLEVRVIPGLGENDRSATGFLPQAEFERVADAFFAQPELSVCGWERAVDAQARMLAAVEQALEAPPGNILPGDILPGDILIVAHGAVGALLLCHLMKRPIGRDADQPGQGGGNLFAFRRGNRELLCGWQRMEQARLPG</sequence>
<name>A0A5B2TJM0_9PROT</name>
<dbReference type="SUPFAM" id="SSF53254">
    <property type="entry name" value="Phosphoglycerate mutase-like"/>
    <property type="match status" value="1"/>
</dbReference>
<proteinExistence type="predicted"/>